<reference evidence="1" key="1">
    <citation type="submission" date="2022-04" db="EMBL/GenBank/DDBJ databases">
        <title>Chromosome-scale genome assembly of Holotrichia oblita Faldermann.</title>
        <authorList>
            <person name="Rongchong L."/>
        </authorList>
    </citation>
    <scope>NUCLEOTIDE SEQUENCE</scope>
    <source>
        <strain evidence="1">81SQS9</strain>
    </source>
</reference>
<sequence>MSDNESMDVIDEENDSQMEEEERNARVDDSDKEVYLPGKPLAEGEELVCDQTAYVMLHQAQTGAPCLSFDIINDNLGNNRETFPLTAYVVAGTQAGQAHINNIIVMKLSNLHATNKDEDEDDDDEDESDDESDKNPKMAGALIKHQGCVNRIRSTSINNKILAASWSELGRVNVWNLTQQLQTVDNELLLQRYNKENKGNSVTPLFTFSGHQQEGFALDWCATLPGTLATGDCKRDIHIWHIDEGGSSWKVDQRPLVGHTHSVEDLQWSPNERNVLASCSVDKSIRVWDTRAPPNKSCMITADASHESDVNVISWNKNEPFIASGGDDGFLKVWDLRRFVSKTPVAIFKHHTAPVTSVEWHATDSAVFASAGEDNQIALWDLSVEKDDTDVKEVEVSINDQIEYLAP</sequence>
<protein>
    <submittedName>
        <fullName evidence="1">Glutamate-rich wd repeat-containing protein 1</fullName>
    </submittedName>
</protein>
<evidence type="ECO:0000313" key="1">
    <source>
        <dbReference type="EMBL" id="KAI4470715.1"/>
    </source>
</evidence>
<evidence type="ECO:0000313" key="2">
    <source>
        <dbReference type="Proteomes" id="UP001056778"/>
    </source>
</evidence>
<keyword evidence="2" id="KW-1185">Reference proteome</keyword>
<proteinExistence type="predicted"/>
<organism evidence="1 2">
    <name type="scientific">Holotrichia oblita</name>
    <name type="common">Chafer beetle</name>
    <dbReference type="NCBI Taxonomy" id="644536"/>
    <lineage>
        <taxon>Eukaryota</taxon>
        <taxon>Metazoa</taxon>
        <taxon>Ecdysozoa</taxon>
        <taxon>Arthropoda</taxon>
        <taxon>Hexapoda</taxon>
        <taxon>Insecta</taxon>
        <taxon>Pterygota</taxon>
        <taxon>Neoptera</taxon>
        <taxon>Endopterygota</taxon>
        <taxon>Coleoptera</taxon>
        <taxon>Polyphaga</taxon>
        <taxon>Scarabaeiformia</taxon>
        <taxon>Scarabaeidae</taxon>
        <taxon>Melolonthinae</taxon>
        <taxon>Holotrichia</taxon>
    </lineage>
</organism>
<dbReference type="EMBL" id="CM043015">
    <property type="protein sequence ID" value="KAI4470715.1"/>
    <property type="molecule type" value="Genomic_DNA"/>
</dbReference>
<name>A0ACB9TV70_HOLOL</name>
<comment type="caution">
    <text evidence="1">The sequence shown here is derived from an EMBL/GenBank/DDBJ whole genome shotgun (WGS) entry which is preliminary data.</text>
</comment>
<dbReference type="Proteomes" id="UP001056778">
    <property type="component" value="Chromosome 1"/>
</dbReference>
<gene>
    <name evidence="1" type="ORF">MML48_1g00285</name>
</gene>
<accession>A0ACB9TV70</accession>